<evidence type="ECO:0000256" key="14">
    <source>
        <dbReference type="ARBA" id="ARBA00023125"/>
    </source>
</evidence>
<keyword evidence="14" id="KW-0238">DNA-binding</keyword>
<keyword evidence="13" id="KW-0239">DNA-directed DNA polymerase</keyword>
<keyword evidence="11" id="KW-0269">Exonuclease</keyword>
<dbReference type="NCBIfam" id="TIGR02776">
    <property type="entry name" value="NHEJ_ligase_prk"/>
    <property type="match status" value="1"/>
</dbReference>
<evidence type="ECO:0000256" key="17">
    <source>
        <dbReference type="ARBA" id="ARBA00023211"/>
    </source>
</evidence>
<dbReference type="InterPro" id="IPR012340">
    <property type="entry name" value="NA-bd_OB-fold"/>
</dbReference>
<dbReference type="GO" id="GO:0006281">
    <property type="term" value="P:DNA repair"/>
    <property type="evidence" value="ECO:0007669"/>
    <property type="project" value="UniProtKB-KW"/>
</dbReference>
<evidence type="ECO:0000256" key="3">
    <source>
        <dbReference type="ARBA" id="ARBA00022598"/>
    </source>
</evidence>
<evidence type="ECO:0000256" key="7">
    <source>
        <dbReference type="ARBA" id="ARBA00022723"/>
    </source>
</evidence>
<organism evidence="23 24">
    <name type="scientific">Mesorhizobium prunaredense</name>
    <dbReference type="NCBI Taxonomy" id="1631249"/>
    <lineage>
        <taxon>Bacteria</taxon>
        <taxon>Pseudomonadati</taxon>
        <taxon>Pseudomonadota</taxon>
        <taxon>Alphaproteobacteria</taxon>
        <taxon>Hyphomicrobiales</taxon>
        <taxon>Phyllobacteriaceae</taxon>
        <taxon>Mesorhizobium</taxon>
    </lineage>
</organism>
<dbReference type="GO" id="GO:0046872">
    <property type="term" value="F:metal ion binding"/>
    <property type="evidence" value="ECO:0007669"/>
    <property type="project" value="UniProtKB-KW"/>
</dbReference>
<dbReference type="SUPFAM" id="SSF50249">
    <property type="entry name" value="Nucleic acid-binding proteins"/>
    <property type="match status" value="1"/>
</dbReference>
<evidence type="ECO:0000256" key="5">
    <source>
        <dbReference type="ARBA" id="ARBA00022695"/>
    </source>
</evidence>
<dbReference type="Pfam" id="PF01068">
    <property type="entry name" value="DNA_ligase_A_M"/>
    <property type="match status" value="1"/>
</dbReference>
<dbReference type="InterPro" id="IPR012310">
    <property type="entry name" value="DNA_ligase_ATP-dep_cent"/>
</dbReference>
<keyword evidence="7" id="KW-0479">Metal-binding</keyword>
<accession>A0A1R3VEF8</accession>
<dbReference type="GO" id="GO:0003677">
    <property type="term" value="F:DNA binding"/>
    <property type="evidence" value="ECO:0007669"/>
    <property type="project" value="UniProtKB-KW"/>
</dbReference>
<dbReference type="PANTHER" id="PTHR42705">
    <property type="entry name" value="BIFUNCTIONAL NON-HOMOLOGOUS END JOINING PROTEIN LIGD"/>
    <property type="match status" value="1"/>
</dbReference>
<dbReference type="InterPro" id="IPR012309">
    <property type="entry name" value="DNA_ligase_ATP-dep_C"/>
</dbReference>
<keyword evidence="8" id="KW-0547">Nucleotide-binding</keyword>
<dbReference type="CDD" id="cd04862">
    <property type="entry name" value="PaeLigD_Pol_like"/>
    <property type="match status" value="1"/>
</dbReference>
<dbReference type="GO" id="GO:0006310">
    <property type="term" value="P:DNA recombination"/>
    <property type="evidence" value="ECO:0007669"/>
    <property type="project" value="UniProtKB-KW"/>
</dbReference>
<reference evidence="24" key="1">
    <citation type="submission" date="2017-01" db="EMBL/GenBank/DDBJ databases">
        <authorList>
            <person name="Brunel B."/>
        </authorList>
    </citation>
    <scope>NUCLEOTIDE SEQUENCE [LARGE SCALE GENOMIC DNA]</scope>
</reference>
<dbReference type="GO" id="GO:0004527">
    <property type="term" value="F:exonuclease activity"/>
    <property type="evidence" value="ECO:0007669"/>
    <property type="project" value="UniProtKB-KW"/>
</dbReference>
<dbReference type="NCBIfam" id="TIGR02778">
    <property type="entry name" value="ligD_pol"/>
    <property type="match status" value="1"/>
</dbReference>
<dbReference type="PROSITE" id="PS50160">
    <property type="entry name" value="DNA_LIGASE_A3"/>
    <property type="match status" value="1"/>
</dbReference>
<keyword evidence="24" id="KW-1185">Reference proteome</keyword>
<keyword evidence="9" id="KW-0227">DNA damage</keyword>
<dbReference type="Proteomes" id="UP000188388">
    <property type="component" value="Unassembled WGS sequence"/>
</dbReference>
<dbReference type="InterPro" id="IPR033651">
    <property type="entry name" value="PaeLigD_Pol-like"/>
</dbReference>
<evidence type="ECO:0000256" key="9">
    <source>
        <dbReference type="ARBA" id="ARBA00022763"/>
    </source>
</evidence>
<dbReference type="Pfam" id="PF04679">
    <property type="entry name" value="DNA_ligase_A_C"/>
    <property type="match status" value="1"/>
</dbReference>
<evidence type="ECO:0000256" key="12">
    <source>
        <dbReference type="ARBA" id="ARBA00022840"/>
    </source>
</evidence>
<keyword evidence="4" id="KW-0808">Transferase</keyword>
<dbReference type="GO" id="GO:0003910">
    <property type="term" value="F:DNA ligase (ATP) activity"/>
    <property type="evidence" value="ECO:0007669"/>
    <property type="project" value="UniProtKB-EC"/>
</dbReference>
<sequence>MSAVEAALPKKRARRRDSESTPRYPLPQFRPFQLCTLTDDIPVGADWLFEMKFDGYRAQVAISGSELVVYTRNGHDWTRQFKVILPPLQALTSGSALIDGEIVAIDSQGRTNFSMLKTGIAAGMPLKFYAFDLLELNGEDLSSLPLVERKERLAELLGERDPGDSLQFSSHIADNGKKVFDTMCAGGHEGIIAKRADSRYVGDRTANWLKIKCTKRQEFVVGGYRPSDTGRGMASLILGTYERGKLIYRGRVGTGFTEAMRRSILAQLEKRPLEKPAFVSVPRDIARRARWVRPELVAEVTYSEVTPDGSLRHPSFQGMREDKRADQVVMETPKTVASAATANLDPAMGKEIARAVGVNLTHPDKLMYPGTAVTKATLAAYYAAVAERMLPHIQDRPLSLVRDTDGDLRQTFFQKHKLPGMPKAIHDGQFEKMSGKESRILWVDDLAGLIAGVQMNVLEFHVWGSLRQQPNLPHRIIFDIDPDEGLGFDDVKQAAFDIRGVLEALGLQSWPLLSGGKGVHVVVPLVPEADWHAVKSFCQDFAELLARTDPSRFVASMSKARRKGRMFLDYLRNGQGATAICPWSTRARSGASCAVPVTWDELPTFKSASAFDVFAAAARAQESDAWEGYFGVEQTLTARIRKAVR</sequence>
<keyword evidence="5" id="KW-0548">Nucleotidyltransferase</keyword>
<feature type="domain" description="ATP-dependent DNA ligase family profile" evidence="22">
    <location>
        <begin position="128"/>
        <end position="253"/>
    </location>
</feature>
<keyword evidence="10" id="KW-0378">Hydrolase</keyword>
<dbReference type="EC" id="6.5.1.1" evidence="2"/>
<dbReference type="InterPro" id="IPR014143">
    <property type="entry name" value="NHEJ_ligase_prk"/>
</dbReference>
<evidence type="ECO:0000256" key="13">
    <source>
        <dbReference type="ARBA" id="ARBA00022932"/>
    </source>
</evidence>
<proteinExistence type="predicted"/>
<evidence type="ECO:0000256" key="15">
    <source>
        <dbReference type="ARBA" id="ARBA00023172"/>
    </source>
</evidence>
<dbReference type="PANTHER" id="PTHR42705:SF2">
    <property type="entry name" value="BIFUNCTIONAL NON-HOMOLOGOUS END JOINING PROTEIN LIGD"/>
    <property type="match status" value="1"/>
</dbReference>
<name>A0A1R3VEF8_9HYPH</name>
<keyword evidence="16" id="KW-0234">DNA repair</keyword>
<keyword evidence="3 23" id="KW-0436">Ligase</keyword>
<keyword evidence="15" id="KW-0233">DNA recombination</keyword>
<dbReference type="Gene3D" id="3.90.920.10">
    <property type="entry name" value="DNA primase, PRIM domain"/>
    <property type="match status" value="1"/>
</dbReference>
<dbReference type="InterPro" id="IPR014145">
    <property type="entry name" value="LigD_pol_dom"/>
</dbReference>
<dbReference type="Gene3D" id="3.30.1490.70">
    <property type="match status" value="1"/>
</dbReference>
<dbReference type="NCBIfam" id="TIGR02779">
    <property type="entry name" value="NHEJ_ligase_lig"/>
    <property type="match status" value="1"/>
</dbReference>
<evidence type="ECO:0000256" key="18">
    <source>
        <dbReference type="ARBA" id="ARBA00023268"/>
    </source>
</evidence>
<dbReference type="CDD" id="cd07906">
    <property type="entry name" value="Adenylation_DNA_ligase_LigD_LigC"/>
    <property type="match status" value="1"/>
</dbReference>
<evidence type="ECO:0000256" key="1">
    <source>
        <dbReference type="ARBA" id="ARBA00001936"/>
    </source>
</evidence>
<evidence type="ECO:0000313" key="24">
    <source>
        <dbReference type="Proteomes" id="UP000188388"/>
    </source>
</evidence>
<dbReference type="InterPro" id="IPR052171">
    <property type="entry name" value="NHEJ_LigD"/>
</dbReference>
<evidence type="ECO:0000256" key="2">
    <source>
        <dbReference type="ARBA" id="ARBA00012727"/>
    </source>
</evidence>
<evidence type="ECO:0000256" key="8">
    <source>
        <dbReference type="ARBA" id="ARBA00022741"/>
    </source>
</evidence>
<comment type="catalytic activity">
    <reaction evidence="20">
        <text>ATP + (deoxyribonucleotide)n-3'-hydroxyl + 5'-phospho-(deoxyribonucleotide)m = (deoxyribonucleotide)n+m + AMP + diphosphate.</text>
        <dbReference type="EC" id="6.5.1.1"/>
    </reaction>
</comment>
<dbReference type="Pfam" id="PF21686">
    <property type="entry name" value="LigD_Prim-Pol"/>
    <property type="match status" value="1"/>
</dbReference>
<evidence type="ECO:0000256" key="6">
    <source>
        <dbReference type="ARBA" id="ARBA00022722"/>
    </source>
</evidence>
<keyword evidence="17" id="KW-0464">Manganese</keyword>
<keyword evidence="6" id="KW-0540">Nuclease</keyword>
<evidence type="ECO:0000256" key="21">
    <source>
        <dbReference type="SAM" id="MobiDB-lite"/>
    </source>
</evidence>
<dbReference type="EMBL" id="FTPD01000026">
    <property type="protein sequence ID" value="SIT57212.1"/>
    <property type="molecule type" value="Genomic_DNA"/>
</dbReference>
<evidence type="ECO:0000256" key="4">
    <source>
        <dbReference type="ARBA" id="ARBA00022679"/>
    </source>
</evidence>
<dbReference type="CDD" id="cd07971">
    <property type="entry name" value="OBF_DNA_ligase_LigD"/>
    <property type="match status" value="1"/>
</dbReference>
<protein>
    <recommendedName>
        <fullName evidence="2">DNA ligase (ATP)</fullName>
        <ecNumber evidence="2">6.5.1.1</ecNumber>
    </recommendedName>
    <alternativeName>
        <fullName evidence="19">NHEJ DNA polymerase</fullName>
    </alternativeName>
</protein>
<dbReference type="SUPFAM" id="SSF56091">
    <property type="entry name" value="DNA ligase/mRNA capping enzyme, catalytic domain"/>
    <property type="match status" value="1"/>
</dbReference>
<dbReference type="RefSeq" id="WP_077380532.1">
    <property type="nucleotide sequence ID" value="NZ_FTPD01000026.1"/>
</dbReference>
<dbReference type="AlphaFoldDB" id="A0A1R3VEF8"/>
<keyword evidence="12" id="KW-0067">ATP-binding</keyword>
<evidence type="ECO:0000256" key="10">
    <source>
        <dbReference type="ARBA" id="ARBA00022801"/>
    </source>
</evidence>
<dbReference type="GO" id="GO:0005524">
    <property type="term" value="F:ATP binding"/>
    <property type="evidence" value="ECO:0007669"/>
    <property type="project" value="UniProtKB-KW"/>
</dbReference>
<evidence type="ECO:0000313" key="23">
    <source>
        <dbReference type="EMBL" id="SIT57212.1"/>
    </source>
</evidence>
<evidence type="ECO:0000256" key="20">
    <source>
        <dbReference type="ARBA" id="ARBA00034003"/>
    </source>
</evidence>
<evidence type="ECO:0000256" key="11">
    <source>
        <dbReference type="ARBA" id="ARBA00022839"/>
    </source>
</evidence>
<keyword evidence="18" id="KW-0511">Multifunctional enzyme</keyword>
<evidence type="ECO:0000259" key="22">
    <source>
        <dbReference type="PROSITE" id="PS50160"/>
    </source>
</evidence>
<dbReference type="Gene3D" id="2.40.50.140">
    <property type="entry name" value="Nucleic acid-binding proteins"/>
    <property type="match status" value="1"/>
</dbReference>
<feature type="region of interest" description="Disordered" evidence="21">
    <location>
        <begin position="1"/>
        <end position="25"/>
    </location>
</feature>
<comment type="cofactor">
    <cofactor evidence="1">
        <name>Mn(2+)</name>
        <dbReference type="ChEBI" id="CHEBI:29035"/>
    </cofactor>
</comment>
<dbReference type="Gene3D" id="3.30.470.30">
    <property type="entry name" value="DNA ligase/mRNA capping enzyme"/>
    <property type="match status" value="1"/>
</dbReference>
<dbReference type="InterPro" id="IPR014146">
    <property type="entry name" value="LigD_ligase_dom"/>
</dbReference>
<dbReference type="STRING" id="1631249.BQ8794_320034"/>
<evidence type="ECO:0000256" key="19">
    <source>
        <dbReference type="ARBA" id="ARBA00029943"/>
    </source>
</evidence>
<evidence type="ECO:0000256" key="16">
    <source>
        <dbReference type="ARBA" id="ARBA00023204"/>
    </source>
</evidence>
<dbReference type="GO" id="GO:0003887">
    <property type="term" value="F:DNA-directed DNA polymerase activity"/>
    <property type="evidence" value="ECO:0007669"/>
    <property type="project" value="UniProtKB-KW"/>
</dbReference>
<gene>
    <name evidence="23" type="ORF">BQ8794_320034</name>
</gene>